<accession>A0A8J8T2E0</accession>
<dbReference type="InterPro" id="IPR007708">
    <property type="entry name" value="DBR1_C"/>
</dbReference>
<dbReference type="SMART" id="SM01124">
    <property type="entry name" value="DBR1"/>
    <property type="match status" value="1"/>
</dbReference>
<dbReference type="AlphaFoldDB" id="A0A8J8T2E0"/>
<organism evidence="3 4">
    <name type="scientific">Halteria grandinella</name>
    <dbReference type="NCBI Taxonomy" id="5974"/>
    <lineage>
        <taxon>Eukaryota</taxon>
        <taxon>Sar</taxon>
        <taxon>Alveolata</taxon>
        <taxon>Ciliophora</taxon>
        <taxon>Intramacronucleata</taxon>
        <taxon>Spirotrichea</taxon>
        <taxon>Stichotrichia</taxon>
        <taxon>Sporadotrichida</taxon>
        <taxon>Halteriidae</taxon>
        <taxon>Halteria</taxon>
    </lineage>
</organism>
<feature type="compositionally biased region" description="Basic and acidic residues" evidence="1">
    <location>
        <begin position="460"/>
        <end position="469"/>
    </location>
</feature>
<sequence length="477" mass="55149">MIVAVVGCLHGKLEFLYEELAAWELKTGQKVDFIICAGDFQSLRNGTDMQAMECPDKYKEIGQFQSFYKRELRAPILTLFVGGNHEASNLLRDLYYGGWVAENIYYLGSSGVVTVLKGEEKVRVGGISGIEKHYDYLKGYCERWPYVSDKDGLRSIYHIRQFDVQKLKMVGGPVDIMVSHEWPTSATNTARKDQIQYLTRFKPHFQNDIRNNQLGSRNLSDILDELKPSYWFSAHLHVKFNTLIPHTSQQSHTEFLSLDKPLPRRQYLDVFEIKSGTGQKLKSLYGSEQVFKKDQYPQQQKFVYKPKQQYCAVEDVPEESKQEGAGELQKSDVQLCYDPEWVAILKATQTVMPLEGKRYDFRYLTKGHKASMEQITEHLEPIKGQDLSIPFNPEKVYTSKYERVHPQTQVFLERFGIDKRLFDPDAYFDSQLAGEKRSFVQAFEAQKVEQKVEQPIQEPTEAKPVVKDDNEIDLDDI</sequence>
<dbReference type="Gene3D" id="3.60.21.10">
    <property type="match status" value="1"/>
</dbReference>
<dbReference type="InterPro" id="IPR029052">
    <property type="entry name" value="Metallo-depent_PP-like"/>
</dbReference>
<evidence type="ECO:0000313" key="4">
    <source>
        <dbReference type="Proteomes" id="UP000785679"/>
    </source>
</evidence>
<dbReference type="InterPro" id="IPR004843">
    <property type="entry name" value="Calcineurin-like_PHP"/>
</dbReference>
<dbReference type="EMBL" id="RRYP01009540">
    <property type="protein sequence ID" value="TNV78996.1"/>
    <property type="molecule type" value="Genomic_DNA"/>
</dbReference>
<dbReference type="Proteomes" id="UP000785679">
    <property type="component" value="Unassembled WGS sequence"/>
</dbReference>
<evidence type="ECO:0000259" key="2">
    <source>
        <dbReference type="SMART" id="SM01124"/>
    </source>
</evidence>
<evidence type="ECO:0000256" key="1">
    <source>
        <dbReference type="SAM" id="MobiDB-lite"/>
    </source>
</evidence>
<comment type="caution">
    <text evidence="3">The sequence shown here is derived from an EMBL/GenBank/DDBJ whole genome shotgun (WGS) entry which is preliminary data.</text>
</comment>
<dbReference type="GO" id="GO:0005634">
    <property type="term" value="C:nucleus"/>
    <property type="evidence" value="ECO:0007669"/>
    <property type="project" value="TreeGrafter"/>
</dbReference>
<reference evidence="3" key="1">
    <citation type="submission" date="2019-06" db="EMBL/GenBank/DDBJ databases">
        <authorList>
            <person name="Zheng W."/>
        </authorList>
    </citation>
    <scope>NUCLEOTIDE SEQUENCE</scope>
    <source>
        <strain evidence="3">QDHG01</strain>
    </source>
</reference>
<dbReference type="GO" id="GO:0000398">
    <property type="term" value="P:mRNA splicing, via spliceosome"/>
    <property type="evidence" value="ECO:0007669"/>
    <property type="project" value="TreeGrafter"/>
</dbReference>
<feature type="region of interest" description="Disordered" evidence="1">
    <location>
        <begin position="451"/>
        <end position="477"/>
    </location>
</feature>
<feature type="domain" description="Lariat debranching enzyme C-terminal" evidence="2">
    <location>
        <begin position="244"/>
        <end position="421"/>
    </location>
</feature>
<keyword evidence="4" id="KW-1185">Reference proteome</keyword>
<dbReference type="PANTHER" id="PTHR12849:SF0">
    <property type="entry name" value="LARIAT DEBRANCHING ENZYME"/>
    <property type="match status" value="1"/>
</dbReference>
<protein>
    <recommendedName>
        <fullName evidence="2">Lariat debranching enzyme C-terminal domain-containing protein</fullName>
    </recommendedName>
</protein>
<evidence type="ECO:0000313" key="3">
    <source>
        <dbReference type="EMBL" id="TNV78996.1"/>
    </source>
</evidence>
<dbReference type="SUPFAM" id="SSF56300">
    <property type="entry name" value="Metallo-dependent phosphatases"/>
    <property type="match status" value="1"/>
</dbReference>
<name>A0A8J8T2E0_HALGN</name>
<dbReference type="Pfam" id="PF00149">
    <property type="entry name" value="Metallophos"/>
    <property type="match status" value="1"/>
</dbReference>
<dbReference type="GO" id="GO:0008419">
    <property type="term" value="F:RNA lariat debranching enzyme activity"/>
    <property type="evidence" value="ECO:0007669"/>
    <property type="project" value="TreeGrafter"/>
</dbReference>
<dbReference type="OrthoDB" id="407609at2759"/>
<gene>
    <name evidence="3" type="ORF">FGO68_gene3847</name>
</gene>
<proteinExistence type="predicted"/>
<dbReference type="Pfam" id="PF05011">
    <property type="entry name" value="DBR1"/>
    <property type="match status" value="1"/>
</dbReference>
<dbReference type="PANTHER" id="PTHR12849">
    <property type="entry name" value="RNA LARIAT DEBRANCHING ENZYME"/>
    <property type="match status" value="1"/>
</dbReference>